<gene>
    <name evidence="2" type="ORF">SAMN05444817_103235</name>
</gene>
<evidence type="ECO:0000259" key="1">
    <source>
        <dbReference type="Pfam" id="PF02464"/>
    </source>
</evidence>
<evidence type="ECO:0000313" key="2">
    <source>
        <dbReference type="EMBL" id="SIS43720.1"/>
    </source>
</evidence>
<dbReference type="STRING" id="1161099.SAMN05444817_103235"/>
<accession>A0A1N7J2Z8</accession>
<keyword evidence="3" id="KW-1185">Reference proteome</keyword>
<reference evidence="3" key="1">
    <citation type="submission" date="2017-01" db="EMBL/GenBank/DDBJ databases">
        <authorList>
            <person name="Varghese N."/>
            <person name="Submissions S."/>
        </authorList>
    </citation>
    <scope>NUCLEOTIDE SEQUENCE [LARGE SCALE GENOMIC DNA]</scope>
    <source>
        <strain evidence="3">DSM 44531</strain>
    </source>
</reference>
<name>A0A1N7J2Z8_9CORY</name>
<dbReference type="Gene3D" id="3.90.950.20">
    <property type="entry name" value="CinA-like"/>
    <property type="match status" value="1"/>
</dbReference>
<dbReference type="RefSeq" id="WP_076598839.1">
    <property type="nucleotide sequence ID" value="NZ_CP046976.1"/>
</dbReference>
<sequence length="208" mass="21371">MTQGTLIDDAPATALVRTLTSRGETVAFCESLTAGLASATVATVPGASNVLRGGLVTYATELKSTLAGVPEKVLDSRGPVAAVTARHMARGARGRCGATWGVALTGVAGPDPQDGHPVGEVHIAVSGPSRTVSSPAAEILADAADEDGAAPTTQFALIPGGNEPVRVLVGERQEIRELAVSAAILAVLHEIEWEEDHGNREQNGRENR</sequence>
<protein>
    <submittedName>
        <fullName evidence="2">Nicotinamide-nucleotide amidase</fullName>
    </submittedName>
</protein>
<dbReference type="InterPro" id="IPR036653">
    <property type="entry name" value="CinA-like_C"/>
</dbReference>
<dbReference type="InterPro" id="IPR008136">
    <property type="entry name" value="CinA_C"/>
</dbReference>
<dbReference type="Pfam" id="PF02464">
    <property type="entry name" value="CinA"/>
    <property type="match status" value="1"/>
</dbReference>
<proteinExistence type="predicted"/>
<dbReference type="OrthoDB" id="1253990at2"/>
<dbReference type="SUPFAM" id="SSF142433">
    <property type="entry name" value="CinA-like"/>
    <property type="match status" value="1"/>
</dbReference>
<dbReference type="AlphaFoldDB" id="A0A1N7J2Z8"/>
<feature type="domain" description="CinA C-terminal" evidence="1">
    <location>
        <begin position="12"/>
        <end position="133"/>
    </location>
</feature>
<organism evidence="2 3">
    <name type="scientific">Corynebacterium appendicis CIP 107643</name>
    <dbReference type="NCBI Taxonomy" id="1161099"/>
    <lineage>
        <taxon>Bacteria</taxon>
        <taxon>Bacillati</taxon>
        <taxon>Actinomycetota</taxon>
        <taxon>Actinomycetes</taxon>
        <taxon>Mycobacteriales</taxon>
        <taxon>Corynebacteriaceae</taxon>
        <taxon>Corynebacterium</taxon>
    </lineage>
</organism>
<dbReference type="EMBL" id="FTOF01000003">
    <property type="protein sequence ID" value="SIS43720.1"/>
    <property type="molecule type" value="Genomic_DNA"/>
</dbReference>
<dbReference type="Proteomes" id="UP000186292">
    <property type="component" value="Unassembled WGS sequence"/>
</dbReference>
<evidence type="ECO:0000313" key="3">
    <source>
        <dbReference type="Proteomes" id="UP000186292"/>
    </source>
</evidence>
<dbReference type="NCBIfam" id="TIGR00199">
    <property type="entry name" value="PncC_domain"/>
    <property type="match status" value="1"/>
</dbReference>